<dbReference type="PATRIC" id="fig|37919.13.peg.7169"/>
<evidence type="ECO:0000313" key="1">
    <source>
        <dbReference type="EMBL" id="ANS31435.1"/>
    </source>
</evidence>
<reference evidence="1 4" key="1">
    <citation type="submission" date="2014-07" db="EMBL/GenBank/DDBJ databases">
        <authorList>
            <person name="Zhang J.E."/>
            <person name="Yang H."/>
            <person name="Guo J."/>
            <person name="Deng Z."/>
            <person name="Luo H."/>
            <person name="Luo M."/>
            <person name="Zhao B."/>
        </authorList>
    </citation>
    <scope>NUCLEOTIDE SEQUENCE [LARGE SCALE GENOMIC DNA]</scope>
    <source>
        <strain evidence="1 4">1CP</strain>
    </source>
</reference>
<dbReference type="EMBL" id="CP130953">
    <property type="protein sequence ID" value="WLF47133.1"/>
    <property type="molecule type" value="Genomic_DNA"/>
</dbReference>
<evidence type="ECO:0000313" key="3">
    <source>
        <dbReference type="EMBL" id="WLF47133.1"/>
    </source>
</evidence>
<dbReference type="AlphaFoldDB" id="A0A1B1KFN8"/>
<keyword evidence="5" id="KW-1185">Reference proteome</keyword>
<reference evidence="2" key="2">
    <citation type="submission" date="2022-12" db="EMBL/GenBank/DDBJ databases">
        <authorList>
            <person name="Krivoruchko A.V."/>
            <person name="Elkin A."/>
        </authorList>
    </citation>
    <scope>NUCLEOTIDE SEQUENCE</scope>
    <source>
        <strain evidence="2">IEGM 249</strain>
    </source>
</reference>
<dbReference type="Proteomes" id="UP001066327">
    <property type="component" value="Unassembled WGS sequence"/>
</dbReference>
<name>A0A1B1KFN8_RHOOP</name>
<dbReference type="Proteomes" id="UP001231166">
    <property type="component" value="Chromosome"/>
</dbReference>
<evidence type="ECO:0000313" key="2">
    <source>
        <dbReference type="EMBL" id="MCZ4583402.1"/>
    </source>
</evidence>
<dbReference type="Proteomes" id="UP000186108">
    <property type="component" value="Chromosome"/>
</dbReference>
<protein>
    <submittedName>
        <fullName evidence="1">Uncharacterized protein</fullName>
    </submittedName>
</protein>
<evidence type="ECO:0000313" key="4">
    <source>
        <dbReference type="Proteomes" id="UP000186108"/>
    </source>
</evidence>
<reference evidence="3" key="3">
    <citation type="submission" date="2023-07" db="EMBL/GenBank/DDBJ databases">
        <title>Genomic analysis of Rhodococcus opacus VOC-14 with glycol ethers degradation activity.</title>
        <authorList>
            <person name="Narkevich D.A."/>
            <person name="Hlushen A.M."/>
            <person name="Akhremchuk A.E."/>
            <person name="Sikolenko M.A."/>
            <person name="Valentovich L.N."/>
        </authorList>
    </citation>
    <scope>NUCLEOTIDE SEQUENCE</scope>
    <source>
        <strain evidence="3">VOC-14</strain>
    </source>
</reference>
<sequence>MTSVPDQPNSSAPGRFTVGAKVWFRDGAGGDHIARLPGTVVEDYGDEVAANAHLGRDWAPVRRWAVALDEGRLVFSDGHDLEDR</sequence>
<dbReference type="EMBL" id="CP009111">
    <property type="protein sequence ID" value="ANS31435.1"/>
    <property type="molecule type" value="Genomic_DNA"/>
</dbReference>
<gene>
    <name evidence="2" type="ORF">O4328_06825</name>
    <name evidence="3" type="ORF">Q5707_35655</name>
    <name evidence="1" type="ORF">R1CP_34105</name>
</gene>
<organism evidence="1 4">
    <name type="scientific">Rhodococcus opacus</name>
    <name type="common">Nocardia opaca</name>
    <dbReference type="NCBI Taxonomy" id="37919"/>
    <lineage>
        <taxon>Bacteria</taxon>
        <taxon>Bacillati</taxon>
        <taxon>Actinomycetota</taxon>
        <taxon>Actinomycetes</taxon>
        <taxon>Mycobacteriales</taxon>
        <taxon>Nocardiaceae</taxon>
        <taxon>Rhodococcus</taxon>
    </lineage>
</organism>
<evidence type="ECO:0000313" key="5">
    <source>
        <dbReference type="Proteomes" id="UP001066327"/>
    </source>
</evidence>
<dbReference type="EMBL" id="JAPWIS010000003">
    <property type="protein sequence ID" value="MCZ4583402.1"/>
    <property type="molecule type" value="Genomic_DNA"/>
</dbReference>
<accession>A0A1B1KFN8</accession>
<proteinExistence type="predicted"/>